<dbReference type="GO" id="GO:0035197">
    <property type="term" value="F:siRNA binding"/>
    <property type="evidence" value="ECO:0007669"/>
    <property type="project" value="TreeGrafter"/>
</dbReference>
<dbReference type="WBParaSite" id="MBELARI_LOCUS5421">
    <property type="protein sequence ID" value="MBELARI_LOCUS5421"/>
    <property type="gene ID" value="MBELARI_LOCUS5421"/>
</dbReference>
<evidence type="ECO:0000313" key="3">
    <source>
        <dbReference type="Proteomes" id="UP000887575"/>
    </source>
</evidence>
<name>A0AAF3FEH0_9BILA</name>
<dbReference type="GO" id="GO:0031048">
    <property type="term" value="P:regulatory ncRNA-mediated heterochromatin formation"/>
    <property type="evidence" value="ECO:0007669"/>
    <property type="project" value="TreeGrafter"/>
</dbReference>
<dbReference type="Proteomes" id="UP000887575">
    <property type="component" value="Unassembled WGS sequence"/>
</dbReference>
<accession>A0AAF3FEH0</accession>
<evidence type="ECO:0000259" key="2">
    <source>
        <dbReference type="Pfam" id="PF22749"/>
    </source>
</evidence>
<evidence type="ECO:0000256" key="1">
    <source>
        <dbReference type="SAM" id="MobiDB-lite"/>
    </source>
</evidence>
<protein>
    <submittedName>
        <fullName evidence="4">GPI inositol-deacylase</fullName>
    </submittedName>
</protein>
<dbReference type="GO" id="GO:0005634">
    <property type="term" value="C:nucleus"/>
    <property type="evidence" value="ECO:0007669"/>
    <property type="project" value="TreeGrafter"/>
</dbReference>
<organism evidence="3 4">
    <name type="scientific">Mesorhabditis belari</name>
    <dbReference type="NCBI Taxonomy" id="2138241"/>
    <lineage>
        <taxon>Eukaryota</taxon>
        <taxon>Metazoa</taxon>
        <taxon>Ecdysozoa</taxon>
        <taxon>Nematoda</taxon>
        <taxon>Chromadorea</taxon>
        <taxon>Rhabditida</taxon>
        <taxon>Rhabditina</taxon>
        <taxon>Rhabditomorpha</taxon>
        <taxon>Rhabditoidea</taxon>
        <taxon>Rhabditidae</taxon>
        <taxon>Mesorhabditinae</taxon>
        <taxon>Mesorhabditis</taxon>
    </lineage>
</organism>
<dbReference type="InterPro" id="IPR053858">
    <property type="entry name" value="Arb2_dom"/>
</dbReference>
<keyword evidence="3" id="KW-1185">Reference proteome</keyword>
<feature type="domain" description="Arb2" evidence="2">
    <location>
        <begin position="2"/>
        <end position="218"/>
    </location>
</feature>
<dbReference type="Gene3D" id="3.40.50.1820">
    <property type="entry name" value="alpha/beta hydrolase"/>
    <property type="match status" value="1"/>
</dbReference>
<dbReference type="InterPro" id="IPR029058">
    <property type="entry name" value="AB_hydrolase_fold"/>
</dbReference>
<proteinExistence type="predicted"/>
<dbReference type="PANTHER" id="PTHR21357">
    <property type="entry name" value="FAM172 FAMILY PROTEIN HOMOLOG CG10038"/>
    <property type="match status" value="1"/>
</dbReference>
<dbReference type="AlphaFoldDB" id="A0AAF3FEH0"/>
<feature type="region of interest" description="Disordered" evidence="1">
    <location>
        <begin position="302"/>
        <end position="343"/>
    </location>
</feature>
<dbReference type="InterPro" id="IPR048263">
    <property type="entry name" value="Arb2"/>
</dbReference>
<evidence type="ECO:0000313" key="4">
    <source>
        <dbReference type="WBParaSite" id="MBELARI_LOCUS5421"/>
    </source>
</evidence>
<reference evidence="4" key="1">
    <citation type="submission" date="2024-02" db="UniProtKB">
        <authorList>
            <consortium name="WormBaseParasite"/>
        </authorList>
    </citation>
    <scope>IDENTIFICATION</scope>
</reference>
<dbReference type="PANTHER" id="PTHR21357:SF4">
    <property type="entry name" value="FAM172 FAMILY PROTEIN HOMOLOG CG10038"/>
    <property type="match status" value="1"/>
</dbReference>
<sequence length="343" mass="38872">MGKSLRDLGYWFNQNDELRDEDGMSFKFTTQAEYEELGDAITEYIYDRMQKEYKLQRKPVRPVIDTNNHRRYDNFPDEHFGFVFVSPDWSKKETILVLIHGMGAVRAGQWGRKLIINECLDEGSQLPYIRNALQRDWGVVVLNTNHNSRIDENERKLSSTSEKHAENAWHLCVDETEAKTIHVVAHSAGGSGISGIMKKYEDTRVKSIILTDSWFTGPTVQAFVINFTASKPMNAFKQKRKDFWEIYAGTNEHDRTSAACIDAAFCAMDNWDANRTATFLVRIATLVRGGCQAAGWASEELNDANGENDENNKNNNENNEQGPSTAGGHTTPAERLARSFKSS</sequence>
<dbReference type="SUPFAM" id="SSF53474">
    <property type="entry name" value="alpha/beta-Hydrolases"/>
    <property type="match status" value="1"/>
</dbReference>
<dbReference type="Pfam" id="PF22749">
    <property type="entry name" value="Arb2"/>
    <property type="match status" value="1"/>
</dbReference>